<evidence type="ECO:0000313" key="2">
    <source>
        <dbReference type="EMBL" id="MCD7467765.1"/>
    </source>
</evidence>
<keyword evidence="3" id="KW-1185">Reference proteome</keyword>
<reference evidence="2 3" key="1">
    <citation type="journal article" date="2021" name="BMC Genomics">
        <title>Datura genome reveals duplications of psychoactive alkaloid biosynthetic genes and high mutation rate following tissue culture.</title>
        <authorList>
            <person name="Rajewski A."/>
            <person name="Carter-House D."/>
            <person name="Stajich J."/>
            <person name="Litt A."/>
        </authorList>
    </citation>
    <scope>NUCLEOTIDE SEQUENCE [LARGE SCALE GENOMIC DNA]</scope>
    <source>
        <strain evidence="2">AR-01</strain>
    </source>
</reference>
<sequence>MTWNGKIISSGADQYIGEKVVEKEKETCADILTLVRQKPKKLSLDFENRTTHPTKPSIEEPPKLDLKPLSAYLNYKFLGTDDIILSSICEHKISLEEDSSPGNPNANNEAAVETNPSLSLCSSELQILSADPKTKAKTVTAQPTNDGQIDPADEAGAGAGASAATVAPMREQTVIVTAKTARTEEVDFDAAIYA</sequence>
<dbReference type="EMBL" id="JACEIK010001267">
    <property type="protein sequence ID" value="MCD7467765.1"/>
    <property type="molecule type" value="Genomic_DNA"/>
</dbReference>
<feature type="region of interest" description="Disordered" evidence="1">
    <location>
        <begin position="96"/>
        <end position="115"/>
    </location>
</feature>
<feature type="compositionally biased region" description="Polar residues" evidence="1">
    <location>
        <begin position="100"/>
        <end position="115"/>
    </location>
</feature>
<proteinExistence type="predicted"/>
<name>A0ABS8T8M5_DATST</name>
<accession>A0ABS8T8M5</accession>
<evidence type="ECO:0000313" key="3">
    <source>
        <dbReference type="Proteomes" id="UP000823775"/>
    </source>
</evidence>
<dbReference type="Proteomes" id="UP000823775">
    <property type="component" value="Unassembled WGS sequence"/>
</dbReference>
<feature type="compositionally biased region" description="Low complexity" evidence="1">
    <location>
        <begin position="154"/>
        <end position="164"/>
    </location>
</feature>
<protein>
    <submittedName>
        <fullName evidence="2">Uncharacterized protein</fullName>
    </submittedName>
</protein>
<feature type="compositionally biased region" description="Polar residues" evidence="1">
    <location>
        <begin position="137"/>
        <end position="147"/>
    </location>
</feature>
<evidence type="ECO:0000256" key="1">
    <source>
        <dbReference type="SAM" id="MobiDB-lite"/>
    </source>
</evidence>
<comment type="caution">
    <text evidence="2">The sequence shown here is derived from an EMBL/GenBank/DDBJ whole genome shotgun (WGS) entry which is preliminary data.</text>
</comment>
<organism evidence="2 3">
    <name type="scientific">Datura stramonium</name>
    <name type="common">Jimsonweed</name>
    <name type="synonym">Common thornapple</name>
    <dbReference type="NCBI Taxonomy" id="4076"/>
    <lineage>
        <taxon>Eukaryota</taxon>
        <taxon>Viridiplantae</taxon>
        <taxon>Streptophyta</taxon>
        <taxon>Embryophyta</taxon>
        <taxon>Tracheophyta</taxon>
        <taxon>Spermatophyta</taxon>
        <taxon>Magnoliopsida</taxon>
        <taxon>eudicotyledons</taxon>
        <taxon>Gunneridae</taxon>
        <taxon>Pentapetalae</taxon>
        <taxon>asterids</taxon>
        <taxon>lamiids</taxon>
        <taxon>Solanales</taxon>
        <taxon>Solanaceae</taxon>
        <taxon>Solanoideae</taxon>
        <taxon>Datureae</taxon>
        <taxon>Datura</taxon>
    </lineage>
</organism>
<feature type="region of interest" description="Disordered" evidence="1">
    <location>
        <begin position="134"/>
        <end position="164"/>
    </location>
</feature>
<gene>
    <name evidence="2" type="ORF">HAX54_005384</name>
</gene>